<dbReference type="EMBL" id="VZUS01000001">
    <property type="protein sequence ID" value="KAB1188022.1"/>
    <property type="molecule type" value="Genomic_DNA"/>
</dbReference>
<accession>A0A643JZT6</accession>
<organism evidence="1">
    <name type="scientific">Haloferax sp. CBA1149</name>
    <dbReference type="NCBI Taxonomy" id="2650753"/>
    <lineage>
        <taxon>Archaea</taxon>
        <taxon>Methanobacteriati</taxon>
        <taxon>Methanobacteriota</taxon>
        <taxon>Stenosarchaea group</taxon>
        <taxon>Halobacteria</taxon>
        <taxon>Halobacteriales</taxon>
        <taxon>Haloferacaceae</taxon>
        <taxon>Haloferax</taxon>
    </lineage>
</organism>
<dbReference type="SUPFAM" id="SSF54427">
    <property type="entry name" value="NTF2-like"/>
    <property type="match status" value="1"/>
</dbReference>
<proteinExistence type="predicted"/>
<dbReference type="RefSeq" id="WP_151137223.1">
    <property type="nucleotide sequence ID" value="NZ_VZUS01000001.1"/>
</dbReference>
<sequence>MTARENEALARRFVEEVWNGHDMDAIDELFSPDYVGHWFDMTGADVDRDGLKLFIQNVLTGFPDYEMDIEYIHADDEIVTLGFCGGGTHEGEFYGIPPTGNAPTDDEKTPGIMSMRVTDGQIVEGWATWDSLGLLQRIGVLPEDPTGIASADD</sequence>
<dbReference type="InterPro" id="IPR009959">
    <property type="entry name" value="Cyclase_SnoaL-like"/>
</dbReference>
<dbReference type="AlphaFoldDB" id="A0A643JZT6"/>
<dbReference type="PANTHER" id="PTHR38436:SF1">
    <property type="entry name" value="ESTER CYCLASE"/>
    <property type="match status" value="1"/>
</dbReference>
<name>A0A643JZT6_9EURY</name>
<dbReference type="Gene3D" id="3.10.450.50">
    <property type="match status" value="1"/>
</dbReference>
<dbReference type="Pfam" id="PF07366">
    <property type="entry name" value="SnoaL"/>
    <property type="match status" value="1"/>
</dbReference>
<evidence type="ECO:0000313" key="1">
    <source>
        <dbReference type="EMBL" id="KAB1188022.1"/>
    </source>
</evidence>
<gene>
    <name evidence="1" type="ORF">Hfx1149_08235</name>
</gene>
<reference evidence="1" key="1">
    <citation type="submission" date="2019-09" db="EMBL/GenBank/DDBJ databases">
        <title>Genomic analysis of Haloferax sp. CBA1149.</title>
        <authorList>
            <person name="Roh S.W."/>
        </authorList>
    </citation>
    <scope>NUCLEOTIDE SEQUENCE</scope>
    <source>
        <strain evidence="1">CBA1149</strain>
    </source>
</reference>
<dbReference type="PANTHER" id="PTHR38436">
    <property type="entry name" value="POLYKETIDE CYCLASE SNOAL-LIKE DOMAIN"/>
    <property type="match status" value="1"/>
</dbReference>
<dbReference type="InterPro" id="IPR032710">
    <property type="entry name" value="NTF2-like_dom_sf"/>
</dbReference>
<protein>
    <submittedName>
        <fullName evidence="1">Ester cyclase</fullName>
    </submittedName>
</protein>
<dbReference type="GO" id="GO:0030638">
    <property type="term" value="P:polyketide metabolic process"/>
    <property type="evidence" value="ECO:0007669"/>
    <property type="project" value="InterPro"/>
</dbReference>
<comment type="caution">
    <text evidence="1">The sequence shown here is derived from an EMBL/GenBank/DDBJ whole genome shotgun (WGS) entry which is preliminary data.</text>
</comment>